<evidence type="ECO:0000259" key="1">
    <source>
        <dbReference type="Pfam" id="PF12230"/>
    </source>
</evidence>
<accession>A0A9P6KZN0</accession>
<proteinExistence type="predicted"/>
<comment type="caution">
    <text evidence="2">The sequence shown here is derived from an EMBL/GenBank/DDBJ whole genome shotgun (WGS) entry which is preliminary data.</text>
</comment>
<protein>
    <recommendedName>
        <fullName evidence="1">Splicing factor 3A subunit 1 conserved domain-containing protein</fullName>
    </recommendedName>
</protein>
<reference evidence="2 3" key="1">
    <citation type="journal article" date="2020" name="Genome Biol. Evol.">
        <title>Comparative genomics of strictly vertically transmitted, feminizing microsporidia endosymbionts of amphipod crustaceans.</title>
        <authorList>
            <person name="Cormier A."/>
            <person name="Chebbi M.A."/>
            <person name="Giraud I."/>
            <person name="Wattier R."/>
            <person name="Teixeira M."/>
            <person name="Gilbert C."/>
            <person name="Rigaud T."/>
            <person name="Cordaux R."/>
        </authorList>
    </citation>
    <scope>NUCLEOTIDE SEQUENCE [LARGE SCALE GENOMIC DNA]</scope>
    <source>
        <strain evidence="2 3">Ou3-Ou53</strain>
    </source>
</reference>
<feature type="domain" description="Splicing factor 3A subunit 1 conserved" evidence="1">
    <location>
        <begin position="12"/>
        <end position="120"/>
    </location>
</feature>
<gene>
    <name evidence="2" type="ORF">NGRA_1360</name>
</gene>
<evidence type="ECO:0000313" key="3">
    <source>
        <dbReference type="Proteomes" id="UP000740883"/>
    </source>
</evidence>
<organism evidence="2 3">
    <name type="scientific">Nosema granulosis</name>
    <dbReference type="NCBI Taxonomy" id="83296"/>
    <lineage>
        <taxon>Eukaryota</taxon>
        <taxon>Fungi</taxon>
        <taxon>Fungi incertae sedis</taxon>
        <taxon>Microsporidia</taxon>
        <taxon>Nosematidae</taxon>
        <taxon>Nosema</taxon>
    </lineage>
</organism>
<name>A0A9P6KZN0_9MICR</name>
<dbReference type="AlphaFoldDB" id="A0A9P6KZN0"/>
<dbReference type="EMBL" id="SBJO01000082">
    <property type="protein sequence ID" value="KAF9763305.1"/>
    <property type="molecule type" value="Genomic_DNA"/>
</dbReference>
<evidence type="ECO:0000313" key="2">
    <source>
        <dbReference type="EMBL" id="KAF9763305.1"/>
    </source>
</evidence>
<keyword evidence="3" id="KW-1185">Reference proteome</keyword>
<dbReference type="Proteomes" id="UP000740883">
    <property type="component" value="Unassembled WGS sequence"/>
</dbReference>
<dbReference type="OrthoDB" id="2191494at2759"/>
<dbReference type="InterPro" id="IPR022030">
    <property type="entry name" value="SF3A1_dom"/>
</dbReference>
<sequence length="190" mass="22326">MVFSVLFDIEEDIKEEIIKQVIDKTTVNSKYLEITKAYQRAYLQLSTNKQYNFFKHRKTVTRYIDFKLISTVSHSKPYYKFTDGKYILISSRKCPICGKTIPEEEIEDHIKLELNKQNKVIVILDSSLKKDNTRFEYDSCTVKEIKKDIYDKIGVSVSKLEVLRAEEVLGNNTILQNETVIVKQKRRSNK</sequence>
<dbReference type="Pfam" id="PF12230">
    <property type="entry name" value="PRP21_like_P"/>
    <property type="match status" value="1"/>
</dbReference>